<dbReference type="PANTHER" id="PTHR36529:SF1">
    <property type="entry name" value="GLYCOSYLTRANSFERASE"/>
    <property type="match status" value="1"/>
</dbReference>
<sequence>MTPAPPHIAVLLFTRSSAQEAQAKHFCHGHARRKAIAAQLISHTKKIVQQSGLPLFIVDSASQRGHTFGERLEHAFAQAFAAGYEQVICLGNDTPGLTPALLRSAASQLQQKDFVFGRATDGGVYLMGLSRQNMAQLDFRQISWNTSHVFAQLCVQTAPAKVSILAPILSDADDRAGILCISRYSNLGKLKQVLQSLLQVVSSKLSYTFSPIPIAAVASESLRAPPVL</sequence>
<dbReference type="Gene3D" id="3.90.550.10">
    <property type="entry name" value="Spore Coat Polysaccharide Biosynthesis Protein SpsA, Chain A"/>
    <property type="match status" value="1"/>
</dbReference>
<proteinExistence type="predicted"/>
<dbReference type="Pfam" id="PF09837">
    <property type="entry name" value="DUF2064"/>
    <property type="match status" value="1"/>
</dbReference>
<protein>
    <submittedName>
        <fullName evidence="1">DUF2064 domain-containing protein</fullName>
    </submittedName>
</protein>
<gene>
    <name evidence="1" type="ORF">D1627_00540</name>
</gene>
<dbReference type="InterPro" id="IPR029044">
    <property type="entry name" value="Nucleotide-diphossugar_trans"/>
</dbReference>
<keyword evidence="2" id="KW-1185">Reference proteome</keyword>
<reference evidence="2" key="1">
    <citation type="submission" date="2018-08" db="EMBL/GenBank/DDBJ databases">
        <title>Mucilaginibacter sp. MYSH2.</title>
        <authorList>
            <person name="Seo T."/>
        </authorList>
    </citation>
    <scope>NUCLEOTIDE SEQUENCE [LARGE SCALE GENOMIC DNA]</scope>
    <source>
        <strain evidence="2">KIRAN</strain>
    </source>
</reference>
<dbReference type="Proteomes" id="UP000266005">
    <property type="component" value="Unassembled WGS sequence"/>
</dbReference>
<organism evidence="1 2">
    <name type="scientific">Pontibacter oryzae</name>
    <dbReference type="NCBI Taxonomy" id="2304593"/>
    <lineage>
        <taxon>Bacteria</taxon>
        <taxon>Pseudomonadati</taxon>
        <taxon>Bacteroidota</taxon>
        <taxon>Cytophagia</taxon>
        <taxon>Cytophagales</taxon>
        <taxon>Hymenobacteraceae</taxon>
        <taxon>Pontibacter</taxon>
    </lineage>
</organism>
<comment type="caution">
    <text evidence="1">The sequence shown here is derived from an EMBL/GenBank/DDBJ whole genome shotgun (WGS) entry which is preliminary data.</text>
</comment>
<dbReference type="SUPFAM" id="SSF53448">
    <property type="entry name" value="Nucleotide-diphospho-sugar transferases"/>
    <property type="match status" value="1"/>
</dbReference>
<dbReference type="AlphaFoldDB" id="A0A399SHC1"/>
<name>A0A399SHC1_9BACT</name>
<dbReference type="RefSeq" id="WP_119430277.1">
    <property type="nucleotide sequence ID" value="NZ_QWGE01000001.1"/>
</dbReference>
<evidence type="ECO:0000313" key="2">
    <source>
        <dbReference type="Proteomes" id="UP000266005"/>
    </source>
</evidence>
<dbReference type="InterPro" id="IPR018641">
    <property type="entry name" value="Trfase_1_rSAM/seldom-assoc"/>
</dbReference>
<dbReference type="PANTHER" id="PTHR36529">
    <property type="entry name" value="SLL1095 PROTEIN"/>
    <property type="match status" value="1"/>
</dbReference>
<accession>A0A399SHC1</accession>
<dbReference type="EMBL" id="QWGE01000001">
    <property type="protein sequence ID" value="RIJ42394.1"/>
    <property type="molecule type" value="Genomic_DNA"/>
</dbReference>
<dbReference type="OrthoDB" id="9798250at2"/>
<evidence type="ECO:0000313" key="1">
    <source>
        <dbReference type="EMBL" id="RIJ42394.1"/>
    </source>
</evidence>